<organism evidence="1">
    <name type="scientific">Arundo donax</name>
    <name type="common">Giant reed</name>
    <name type="synonym">Donax arundinaceus</name>
    <dbReference type="NCBI Taxonomy" id="35708"/>
    <lineage>
        <taxon>Eukaryota</taxon>
        <taxon>Viridiplantae</taxon>
        <taxon>Streptophyta</taxon>
        <taxon>Embryophyta</taxon>
        <taxon>Tracheophyta</taxon>
        <taxon>Spermatophyta</taxon>
        <taxon>Magnoliopsida</taxon>
        <taxon>Liliopsida</taxon>
        <taxon>Poales</taxon>
        <taxon>Poaceae</taxon>
        <taxon>PACMAD clade</taxon>
        <taxon>Arundinoideae</taxon>
        <taxon>Arundineae</taxon>
        <taxon>Arundo</taxon>
    </lineage>
</organism>
<proteinExistence type="predicted"/>
<reference evidence="1" key="2">
    <citation type="journal article" date="2015" name="Data Brief">
        <title>Shoot transcriptome of the giant reed, Arundo donax.</title>
        <authorList>
            <person name="Barrero R.A."/>
            <person name="Guerrero F.D."/>
            <person name="Moolhuijzen P."/>
            <person name="Goolsby J.A."/>
            <person name="Tidwell J."/>
            <person name="Bellgard S.E."/>
            <person name="Bellgard M.I."/>
        </authorList>
    </citation>
    <scope>NUCLEOTIDE SEQUENCE</scope>
    <source>
        <tissue evidence="1">Shoot tissue taken approximately 20 cm above the soil surface</tissue>
    </source>
</reference>
<dbReference type="AlphaFoldDB" id="A0A0A9CGP1"/>
<accession>A0A0A9CGP1</accession>
<protein>
    <submittedName>
        <fullName evidence="1">Uncharacterized protein</fullName>
    </submittedName>
</protein>
<evidence type="ECO:0000313" key="1">
    <source>
        <dbReference type="EMBL" id="JAD75494.1"/>
    </source>
</evidence>
<dbReference type="EMBL" id="GBRH01222401">
    <property type="protein sequence ID" value="JAD75494.1"/>
    <property type="molecule type" value="Transcribed_RNA"/>
</dbReference>
<reference evidence="1" key="1">
    <citation type="submission" date="2014-09" db="EMBL/GenBank/DDBJ databases">
        <authorList>
            <person name="Magalhaes I.L.F."/>
            <person name="Oliveira U."/>
            <person name="Santos F.R."/>
            <person name="Vidigal T.H.D.A."/>
            <person name="Brescovit A.D."/>
            <person name="Santos A.J."/>
        </authorList>
    </citation>
    <scope>NUCLEOTIDE SEQUENCE</scope>
    <source>
        <tissue evidence="1">Shoot tissue taken approximately 20 cm above the soil surface</tissue>
    </source>
</reference>
<sequence length="101" mass="10348">MLAVGLDVGMETFFSLAPTVSLRRGGLLPPKPGIKSSNPVDAAAGSGFLFSSTSSLASDFFPNPASRSSYAGGAAWLPPNTSSYRADELFTPGTPSKMSSS</sequence>
<name>A0A0A9CGP1_ARUDO</name>